<dbReference type="Proteomes" id="UP000505355">
    <property type="component" value="Chromosome"/>
</dbReference>
<keyword evidence="2" id="KW-1185">Reference proteome</keyword>
<dbReference type="KEGG" id="mmab:HQ865_23915"/>
<gene>
    <name evidence="1" type="ORF">HQ865_23915</name>
</gene>
<accession>A0A7D4UH39</accession>
<name>A0A7D4UH39_9SPHI</name>
<reference evidence="1 2" key="1">
    <citation type="submission" date="2020-05" db="EMBL/GenBank/DDBJ databases">
        <title>Mucilaginibacter mali sp. nov.</title>
        <authorList>
            <person name="Kim H.S."/>
            <person name="Lee K.C."/>
            <person name="Suh M.K."/>
            <person name="Kim J.-S."/>
            <person name="Han K.-I."/>
            <person name="Eom M.K."/>
            <person name="Shin Y.K."/>
            <person name="Lee J.-S."/>
        </authorList>
    </citation>
    <scope>NUCLEOTIDE SEQUENCE [LARGE SCALE GENOMIC DNA]</scope>
    <source>
        <strain evidence="1 2">G2-14</strain>
    </source>
</reference>
<dbReference type="RefSeq" id="WP_173417324.1">
    <property type="nucleotide sequence ID" value="NZ_CP054139.1"/>
</dbReference>
<dbReference type="EMBL" id="CP054139">
    <property type="protein sequence ID" value="QKJ32676.1"/>
    <property type="molecule type" value="Genomic_DNA"/>
</dbReference>
<proteinExistence type="predicted"/>
<dbReference type="InterPro" id="IPR036097">
    <property type="entry name" value="HisK_dim/P_sf"/>
</dbReference>
<protein>
    <recommendedName>
        <fullName evidence="3">Signal transduction histidine kinase dimerisation/phosphoacceptor domain-containing protein</fullName>
    </recommendedName>
</protein>
<dbReference type="AlphaFoldDB" id="A0A7D4UH39"/>
<dbReference type="GO" id="GO:0000155">
    <property type="term" value="F:phosphorelay sensor kinase activity"/>
    <property type="evidence" value="ECO:0007669"/>
    <property type="project" value="InterPro"/>
</dbReference>
<evidence type="ECO:0008006" key="3">
    <source>
        <dbReference type="Google" id="ProtNLM"/>
    </source>
</evidence>
<evidence type="ECO:0000313" key="2">
    <source>
        <dbReference type="Proteomes" id="UP000505355"/>
    </source>
</evidence>
<evidence type="ECO:0000313" key="1">
    <source>
        <dbReference type="EMBL" id="QKJ32676.1"/>
    </source>
</evidence>
<sequence>MMEGEEKKTIDAEVLYQLRHDIRNQLSGMILCLEQLRFELTDPPPDWQYYMDSISDGCKNINKFLDEVK</sequence>
<organism evidence="1 2">
    <name type="scientific">Mucilaginibacter mali</name>
    <dbReference type="NCBI Taxonomy" id="2740462"/>
    <lineage>
        <taxon>Bacteria</taxon>
        <taxon>Pseudomonadati</taxon>
        <taxon>Bacteroidota</taxon>
        <taxon>Sphingobacteriia</taxon>
        <taxon>Sphingobacteriales</taxon>
        <taxon>Sphingobacteriaceae</taxon>
        <taxon>Mucilaginibacter</taxon>
    </lineage>
</organism>
<dbReference type="SUPFAM" id="SSF47384">
    <property type="entry name" value="Homodimeric domain of signal transducing histidine kinase"/>
    <property type="match status" value="1"/>
</dbReference>